<dbReference type="EMBL" id="OU892279">
    <property type="protein sequence ID" value="CAG9766114.1"/>
    <property type="molecule type" value="Genomic_DNA"/>
</dbReference>
<organism evidence="2 3">
    <name type="scientific">Ceutorhynchus assimilis</name>
    <name type="common">cabbage seed weevil</name>
    <dbReference type="NCBI Taxonomy" id="467358"/>
    <lineage>
        <taxon>Eukaryota</taxon>
        <taxon>Metazoa</taxon>
        <taxon>Ecdysozoa</taxon>
        <taxon>Arthropoda</taxon>
        <taxon>Hexapoda</taxon>
        <taxon>Insecta</taxon>
        <taxon>Pterygota</taxon>
        <taxon>Neoptera</taxon>
        <taxon>Endopterygota</taxon>
        <taxon>Coleoptera</taxon>
        <taxon>Polyphaga</taxon>
        <taxon>Cucujiformia</taxon>
        <taxon>Curculionidae</taxon>
        <taxon>Ceutorhynchinae</taxon>
        <taxon>Ceutorhynchus</taxon>
    </lineage>
</organism>
<evidence type="ECO:0000313" key="3">
    <source>
        <dbReference type="Proteomes" id="UP001152799"/>
    </source>
</evidence>
<feature type="compositionally biased region" description="Polar residues" evidence="1">
    <location>
        <begin position="68"/>
        <end position="83"/>
    </location>
</feature>
<dbReference type="PANTHER" id="PTHR23276:SF2">
    <property type="entry name" value="PROTEIN PRRC1"/>
    <property type="match status" value="1"/>
</dbReference>
<dbReference type="InterPro" id="IPR029001">
    <property type="entry name" value="ITPase-like_fam"/>
</dbReference>
<accession>A0A9N9MNB6</accession>
<dbReference type="PANTHER" id="PTHR23276">
    <property type="entry name" value="PROTEIN PRRC1"/>
    <property type="match status" value="1"/>
</dbReference>
<evidence type="ECO:0000256" key="1">
    <source>
        <dbReference type="SAM" id="MobiDB-lite"/>
    </source>
</evidence>
<gene>
    <name evidence="2" type="ORF">CEUTPL_LOCUS6705</name>
</gene>
<feature type="region of interest" description="Disordered" evidence="1">
    <location>
        <begin position="1"/>
        <end position="93"/>
    </location>
</feature>
<dbReference type="Proteomes" id="UP001152799">
    <property type="component" value="Chromosome 3"/>
</dbReference>
<dbReference type="OrthoDB" id="4968544at2759"/>
<dbReference type="SUPFAM" id="SSF52972">
    <property type="entry name" value="ITPase-like"/>
    <property type="match status" value="1"/>
</dbReference>
<protein>
    <submittedName>
        <fullName evidence="2">Uncharacterized protein</fullName>
    </submittedName>
</protein>
<dbReference type="GO" id="GO:0034237">
    <property type="term" value="F:protein kinase A regulatory subunit binding"/>
    <property type="evidence" value="ECO:0007669"/>
    <property type="project" value="TreeGrafter"/>
</dbReference>
<dbReference type="AlphaFoldDB" id="A0A9N9MNB6"/>
<dbReference type="InterPro" id="IPR026534">
    <property type="entry name" value="PRRC1"/>
</dbReference>
<keyword evidence="3" id="KW-1185">Reference proteome</keyword>
<name>A0A9N9MNB6_9CUCU</name>
<proteinExistence type="predicted"/>
<reference evidence="2" key="1">
    <citation type="submission" date="2022-01" db="EMBL/GenBank/DDBJ databases">
        <authorList>
            <person name="King R."/>
        </authorList>
    </citation>
    <scope>NUCLEOTIDE SEQUENCE</scope>
</reference>
<sequence>MDKDDSNGSSFEIVDKKAVEQANNGDKSGTLSGVSSSYSLTSPGSASLSTGNLLSNVGPPSSLPDFTLWTSSPSSSAEANPVSTEREQQLDTNTVSSNVVTSAPGLVNQFPSTQFSAAIPPSKGIPLGATTARPSQPPEAEPVVPSSFLGLVKGALSSQVVTKMVEKAKSSVDSIITTLDPQMSEYIYSSGDLEITVASEEEDIVSGVREAAHAVFGKAWVNGIKLNTSTQKSQAIGFESGCIIAEERIDYSLKFRKTPTVAVESVMLKEGKSWFDVSLLLLKDAEKAINIQTFTQATPVPVEKFIDKEVADIDIENKLSEYLKAVPCWQEEVSGLSRKEVIFLAAKVLLKLYKDRLPSVQT</sequence>
<evidence type="ECO:0000313" key="2">
    <source>
        <dbReference type="EMBL" id="CAG9766114.1"/>
    </source>
</evidence>
<dbReference type="GO" id="GO:0005737">
    <property type="term" value="C:cytoplasm"/>
    <property type="evidence" value="ECO:0007669"/>
    <property type="project" value="TreeGrafter"/>
</dbReference>
<feature type="compositionally biased region" description="Low complexity" evidence="1">
    <location>
        <begin position="28"/>
        <end position="51"/>
    </location>
</feature>